<dbReference type="OrthoDB" id="2082007at2"/>
<dbReference type="Pfam" id="PF25888">
    <property type="entry name" value="WHD_DnaB"/>
    <property type="match status" value="1"/>
</dbReference>
<protein>
    <submittedName>
        <fullName evidence="5">Uncharacterized protein</fullName>
    </submittedName>
</protein>
<feature type="domain" description="Replicative helicase loading/DNA remodeling protein DnaB N-terminal winged helix" evidence="4">
    <location>
        <begin position="9"/>
        <end position="266"/>
    </location>
</feature>
<evidence type="ECO:0000313" key="6">
    <source>
        <dbReference type="Proteomes" id="UP000288669"/>
    </source>
</evidence>
<comment type="similarity">
    <text evidence="1">Belongs to the DnaB/DnaD family.</text>
</comment>
<gene>
    <name evidence="5" type="ORF">CBF30_03895</name>
</gene>
<proteinExistence type="inferred from homology"/>
<evidence type="ECO:0000313" key="5">
    <source>
        <dbReference type="EMBL" id="RSU08391.1"/>
    </source>
</evidence>
<evidence type="ECO:0000259" key="3">
    <source>
        <dbReference type="Pfam" id="PF07261"/>
    </source>
</evidence>
<dbReference type="InterPro" id="IPR006343">
    <property type="entry name" value="DnaB/C_C"/>
</dbReference>
<sequence>MEQVWQQVRPKDSLVVRTSTRIDPTFQETIAFLYQPIIGAQAFSLWMTFRTEIPAELFESDLFLHAEILNRMDIGIPQFYQARLKLEGIGLLKTFGKKKNEEREFVYELQKPMAPEAFFRDEVLSLSLLEIIGQERFKRLINRFKQPQFEQTDFEDLTHKFVDVYSFRPEKMKAYEKELSKANQLFPPVTPSKLALDSEETFDWAFFLSLINGGFIDKQDLEERLKKSILMYHHLYGINELEMQQFVEDAADSFTQKINEKTLRQSIYIKYHKKEKQKKNYVSENPHIESNEQGTYRKNSLKLEGFSNQEIEVIVSSETIAPMLFLTSIKKQKGGYVTQDERWAVENIKKYSGLPDSVINVLIHYVLVVQNNPTFNQKYADAIANSWSQASVYSPEASMKKVKEMVNVSKEKAKNPKQSTYQKKYTNAASTRKETLPDWATQEQNIEETPMSAEQLAYFKERMNKIKPQERGDK</sequence>
<dbReference type="Proteomes" id="UP000288669">
    <property type="component" value="Unassembled WGS sequence"/>
</dbReference>
<accession>A0A430AJW3</accession>
<comment type="caution">
    <text evidence="5">The sequence shown here is derived from an EMBL/GenBank/DDBJ whole genome shotgun (WGS) entry which is preliminary data.</text>
</comment>
<name>A0A430AJW3_9ENTE</name>
<feature type="region of interest" description="Disordered" evidence="2">
    <location>
        <begin position="410"/>
        <end position="447"/>
    </location>
</feature>
<evidence type="ECO:0000259" key="4">
    <source>
        <dbReference type="Pfam" id="PF25888"/>
    </source>
</evidence>
<organism evidence="5 6">
    <name type="scientific">Vagococcus entomophilus</name>
    <dbReference type="NCBI Taxonomy" id="1160095"/>
    <lineage>
        <taxon>Bacteria</taxon>
        <taxon>Bacillati</taxon>
        <taxon>Bacillota</taxon>
        <taxon>Bacilli</taxon>
        <taxon>Lactobacillales</taxon>
        <taxon>Enterococcaceae</taxon>
        <taxon>Vagococcus</taxon>
    </lineage>
</organism>
<dbReference type="Pfam" id="PF07261">
    <property type="entry name" value="DnaB_2"/>
    <property type="match status" value="1"/>
</dbReference>
<keyword evidence="6" id="KW-1185">Reference proteome</keyword>
<dbReference type="InterPro" id="IPR058660">
    <property type="entry name" value="WHD_DnaB"/>
</dbReference>
<evidence type="ECO:0000256" key="2">
    <source>
        <dbReference type="SAM" id="MobiDB-lite"/>
    </source>
</evidence>
<reference evidence="5 6" key="1">
    <citation type="submission" date="2017-05" db="EMBL/GenBank/DDBJ databases">
        <title>Vagococcus spp. assemblies.</title>
        <authorList>
            <person name="Gulvik C.A."/>
        </authorList>
    </citation>
    <scope>NUCLEOTIDE SEQUENCE [LARGE SCALE GENOMIC DNA]</scope>
    <source>
        <strain evidence="5 6">DSM 24756</strain>
    </source>
</reference>
<evidence type="ECO:0000256" key="1">
    <source>
        <dbReference type="ARBA" id="ARBA00093462"/>
    </source>
</evidence>
<dbReference type="RefSeq" id="WP_126822948.1">
    <property type="nucleotide sequence ID" value="NZ_JBHLWU010000001.1"/>
</dbReference>
<dbReference type="AlphaFoldDB" id="A0A430AJW3"/>
<dbReference type="EMBL" id="NGJZ01000001">
    <property type="protein sequence ID" value="RSU08391.1"/>
    <property type="molecule type" value="Genomic_DNA"/>
</dbReference>
<feature type="compositionally biased region" description="Polar residues" evidence="2">
    <location>
        <begin position="416"/>
        <end position="430"/>
    </location>
</feature>
<feature type="domain" description="DnaB/C C-terminal" evidence="3">
    <location>
        <begin position="327"/>
        <end position="400"/>
    </location>
</feature>